<reference evidence="2" key="3">
    <citation type="submission" date="2015-04" db="UniProtKB">
        <authorList>
            <consortium name="EnsemblPlants"/>
        </authorList>
    </citation>
    <scope>IDENTIFICATION</scope>
    <source>
        <strain evidence="2">cv. Jemalong A17</strain>
    </source>
</reference>
<keyword evidence="3" id="KW-1185">Reference proteome</keyword>
<name>A0A072U7I6_MEDTR</name>
<accession>A0A072U7I6</accession>
<proteinExistence type="predicted"/>
<evidence type="ECO:0000313" key="2">
    <source>
        <dbReference type="EnsemblPlants" id="KEH25719"/>
    </source>
</evidence>
<reference evidence="1 3" key="1">
    <citation type="journal article" date="2011" name="Nature">
        <title>The Medicago genome provides insight into the evolution of rhizobial symbioses.</title>
        <authorList>
            <person name="Young N.D."/>
            <person name="Debelle F."/>
            <person name="Oldroyd G.E."/>
            <person name="Geurts R."/>
            <person name="Cannon S.B."/>
            <person name="Udvardi M.K."/>
            <person name="Benedito V.A."/>
            <person name="Mayer K.F."/>
            <person name="Gouzy J."/>
            <person name="Schoof H."/>
            <person name="Van de Peer Y."/>
            <person name="Proost S."/>
            <person name="Cook D.R."/>
            <person name="Meyers B.C."/>
            <person name="Spannagl M."/>
            <person name="Cheung F."/>
            <person name="De Mita S."/>
            <person name="Krishnakumar V."/>
            <person name="Gundlach H."/>
            <person name="Zhou S."/>
            <person name="Mudge J."/>
            <person name="Bharti A.K."/>
            <person name="Murray J.D."/>
            <person name="Naoumkina M.A."/>
            <person name="Rosen B."/>
            <person name="Silverstein K.A."/>
            <person name="Tang H."/>
            <person name="Rombauts S."/>
            <person name="Zhao P.X."/>
            <person name="Zhou P."/>
            <person name="Barbe V."/>
            <person name="Bardou P."/>
            <person name="Bechner M."/>
            <person name="Bellec A."/>
            <person name="Berger A."/>
            <person name="Berges H."/>
            <person name="Bidwell S."/>
            <person name="Bisseling T."/>
            <person name="Choisne N."/>
            <person name="Couloux A."/>
            <person name="Denny R."/>
            <person name="Deshpande S."/>
            <person name="Dai X."/>
            <person name="Doyle J.J."/>
            <person name="Dudez A.M."/>
            <person name="Farmer A.D."/>
            <person name="Fouteau S."/>
            <person name="Franken C."/>
            <person name="Gibelin C."/>
            <person name="Gish J."/>
            <person name="Goldstein S."/>
            <person name="Gonzalez A.J."/>
            <person name="Green P.J."/>
            <person name="Hallab A."/>
            <person name="Hartog M."/>
            <person name="Hua A."/>
            <person name="Humphray S.J."/>
            <person name="Jeong D.H."/>
            <person name="Jing Y."/>
            <person name="Jocker A."/>
            <person name="Kenton S.M."/>
            <person name="Kim D.J."/>
            <person name="Klee K."/>
            <person name="Lai H."/>
            <person name="Lang C."/>
            <person name="Lin S."/>
            <person name="Macmil S.L."/>
            <person name="Magdelenat G."/>
            <person name="Matthews L."/>
            <person name="McCorrison J."/>
            <person name="Monaghan E.L."/>
            <person name="Mun J.H."/>
            <person name="Najar F.Z."/>
            <person name="Nicholson C."/>
            <person name="Noirot C."/>
            <person name="O'Bleness M."/>
            <person name="Paule C.R."/>
            <person name="Poulain J."/>
            <person name="Prion F."/>
            <person name="Qin B."/>
            <person name="Qu C."/>
            <person name="Retzel E.F."/>
            <person name="Riddle C."/>
            <person name="Sallet E."/>
            <person name="Samain S."/>
            <person name="Samson N."/>
            <person name="Sanders I."/>
            <person name="Saurat O."/>
            <person name="Scarpelli C."/>
            <person name="Schiex T."/>
            <person name="Segurens B."/>
            <person name="Severin A.J."/>
            <person name="Sherrier D.J."/>
            <person name="Shi R."/>
            <person name="Sims S."/>
            <person name="Singer S.R."/>
            <person name="Sinharoy S."/>
            <person name="Sterck L."/>
            <person name="Viollet A."/>
            <person name="Wang B.B."/>
            <person name="Wang K."/>
            <person name="Wang M."/>
            <person name="Wang X."/>
            <person name="Warfsmann J."/>
            <person name="Weissenbach J."/>
            <person name="White D.D."/>
            <person name="White J.D."/>
            <person name="Wiley G.B."/>
            <person name="Wincker P."/>
            <person name="Xing Y."/>
            <person name="Yang L."/>
            <person name="Yao Z."/>
            <person name="Ying F."/>
            <person name="Zhai J."/>
            <person name="Zhou L."/>
            <person name="Zuber A."/>
            <person name="Denarie J."/>
            <person name="Dixon R.A."/>
            <person name="May G.D."/>
            <person name="Schwartz D.C."/>
            <person name="Rogers J."/>
            <person name="Quetier F."/>
            <person name="Town C.D."/>
            <person name="Roe B.A."/>
        </authorList>
    </citation>
    <scope>NUCLEOTIDE SEQUENCE [LARGE SCALE GENOMIC DNA]</scope>
    <source>
        <strain evidence="1">A17</strain>
        <strain evidence="2 3">cv. Jemalong A17</strain>
    </source>
</reference>
<protein>
    <recommendedName>
        <fullName evidence="4">RNA recognition motif</fullName>
    </recommendedName>
</protein>
<dbReference type="AlphaFoldDB" id="A0A072U7I6"/>
<dbReference type="Proteomes" id="UP000002051">
    <property type="component" value="Chromosome 6"/>
</dbReference>
<dbReference type="HOGENOM" id="CLU_1231499_0_0_1"/>
<reference evidence="1 3" key="2">
    <citation type="journal article" date="2014" name="BMC Genomics">
        <title>An improved genome release (version Mt4.0) for the model legume Medicago truncatula.</title>
        <authorList>
            <person name="Tang H."/>
            <person name="Krishnakumar V."/>
            <person name="Bidwell S."/>
            <person name="Rosen B."/>
            <person name="Chan A."/>
            <person name="Zhou S."/>
            <person name="Gentzbittel L."/>
            <person name="Childs K.L."/>
            <person name="Yandell M."/>
            <person name="Gundlach H."/>
            <person name="Mayer K.F."/>
            <person name="Schwartz D.C."/>
            <person name="Town C.D."/>
        </authorList>
    </citation>
    <scope>GENOME REANNOTATION</scope>
    <source>
        <strain evidence="1">A17</strain>
        <strain evidence="2 3">cv. Jemalong A17</strain>
    </source>
</reference>
<evidence type="ECO:0000313" key="1">
    <source>
        <dbReference type="EMBL" id="KEH25719.1"/>
    </source>
</evidence>
<dbReference type="SUPFAM" id="SSF54928">
    <property type="entry name" value="RNA-binding domain, RBD"/>
    <property type="match status" value="1"/>
</dbReference>
<dbReference type="GO" id="GO:0003676">
    <property type="term" value="F:nucleic acid binding"/>
    <property type="evidence" value="ECO:0007669"/>
    <property type="project" value="InterPro"/>
</dbReference>
<dbReference type="InterPro" id="IPR035979">
    <property type="entry name" value="RBD_domain_sf"/>
</dbReference>
<dbReference type="EnsemblPlants" id="KEH25719">
    <property type="protein sequence ID" value="KEH25719"/>
    <property type="gene ID" value="MTR_6g033770"/>
</dbReference>
<evidence type="ECO:0000313" key="3">
    <source>
        <dbReference type="Proteomes" id="UP000002051"/>
    </source>
</evidence>
<organism evidence="1 3">
    <name type="scientific">Medicago truncatula</name>
    <name type="common">Barrel medic</name>
    <name type="synonym">Medicago tribuloides</name>
    <dbReference type="NCBI Taxonomy" id="3880"/>
    <lineage>
        <taxon>Eukaryota</taxon>
        <taxon>Viridiplantae</taxon>
        <taxon>Streptophyta</taxon>
        <taxon>Embryophyta</taxon>
        <taxon>Tracheophyta</taxon>
        <taxon>Spermatophyta</taxon>
        <taxon>Magnoliopsida</taxon>
        <taxon>eudicotyledons</taxon>
        <taxon>Gunneridae</taxon>
        <taxon>Pentapetalae</taxon>
        <taxon>rosids</taxon>
        <taxon>fabids</taxon>
        <taxon>Fabales</taxon>
        <taxon>Fabaceae</taxon>
        <taxon>Papilionoideae</taxon>
        <taxon>50 kb inversion clade</taxon>
        <taxon>NPAAA clade</taxon>
        <taxon>Hologalegina</taxon>
        <taxon>IRL clade</taxon>
        <taxon>Trifolieae</taxon>
        <taxon>Medicago</taxon>
    </lineage>
</organism>
<dbReference type="EMBL" id="CM001222">
    <property type="protein sequence ID" value="KEH25719.1"/>
    <property type="molecule type" value="Genomic_DNA"/>
</dbReference>
<evidence type="ECO:0008006" key="4">
    <source>
        <dbReference type="Google" id="ProtNLM"/>
    </source>
</evidence>
<dbReference type="CDD" id="cd00590">
    <property type="entry name" value="RRM_SF"/>
    <property type="match status" value="1"/>
</dbReference>
<sequence>MPVFRLRQFFEVCGILSDVYIARQLNSCSQVYGLVRFEYVKNRDKLEHALNNISIGDFRVWAPNARFDRFAQHDEEVRVSRRGDGKDGVVTPVVLTHGNGVKNVRVGKMEGEERDRQEKKIERIATVDVHVGKRKKKNKSKKLKIKKEKECEAEGEVGKKDENRVEEGKKVEERKQVWISKVEKVKDSDIPRPVENLGMLLYNSKPEDRLWANGSMVLKVVNGDS</sequence>
<gene>
    <name evidence="1" type="ordered locus">MTR_6g033770</name>
</gene>